<dbReference type="InterPro" id="IPR052509">
    <property type="entry name" value="Metal_resp_DNA-bind_regulator"/>
</dbReference>
<dbReference type="PANTHER" id="PTHR33169">
    <property type="entry name" value="PADR-FAMILY TRANSCRIPTIONAL REGULATOR"/>
    <property type="match status" value="1"/>
</dbReference>
<dbReference type="SUPFAM" id="SSF46785">
    <property type="entry name" value="Winged helix' DNA-binding domain"/>
    <property type="match status" value="1"/>
</dbReference>
<organism evidence="2 3">
    <name type="scientific">Clostridium hominis</name>
    <dbReference type="NCBI Taxonomy" id="2763036"/>
    <lineage>
        <taxon>Bacteria</taxon>
        <taxon>Bacillati</taxon>
        <taxon>Bacillota</taxon>
        <taxon>Clostridia</taxon>
        <taxon>Eubacteriales</taxon>
        <taxon>Clostridiaceae</taxon>
        <taxon>Clostridium</taxon>
    </lineage>
</organism>
<evidence type="ECO:0000259" key="1">
    <source>
        <dbReference type="Pfam" id="PF03551"/>
    </source>
</evidence>
<reference evidence="2 3" key="1">
    <citation type="submission" date="2020-08" db="EMBL/GenBank/DDBJ databases">
        <title>Genome public.</title>
        <authorList>
            <person name="Liu C."/>
            <person name="Sun Q."/>
        </authorList>
    </citation>
    <scope>NUCLEOTIDE SEQUENCE [LARGE SCALE GENOMIC DNA]</scope>
    <source>
        <strain evidence="2 3">NSJ-6</strain>
    </source>
</reference>
<comment type="caution">
    <text evidence="2">The sequence shown here is derived from an EMBL/GenBank/DDBJ whole genome shotgun (WGS) entry which is preliminary data.</text>
</comment>
<dbReference type="InterPro" id="IPR036390">
    <property type="entry name" value="WH_DNA-bd_sf"/>
</dbReference>
<protein>
    <submittedName>
        <fullName evidence="2">PadR family transcriptional regulator</fullName>
    </submittedName>
</protein>
<name>A0ABR7DEY2_9CLOT</name>
<accession>A0ABR7DEY2</accession>
<evidence type="ECO:0000313" key="2">
    <source>
        <dbReference type="EMBL" id="MBC5629388.1"/>
    </source>
</evidence>
<dbReference type="InterPro" id="IPR036388">
    <property type="entry name" value="WH-like_DNA-bd_sf"/>
</dbReference>
<feature type="domain" description="Transcription regulator PadR N-terminal" evidence="1">
    <location>
        <begin position="14"/>
        <end position="82"/>
    </location>
</feature>
<keyword evidence="3" id="KW-1185">Reference proteome</keyword>
<dbReference type="PANTHER" id="PTHR33169:SF24">
    <property type="entry name" value="TRANSCRIPTIONAL REGULATOR, PADR FAMILY"/>
    <property type="match status" value="1"/>
</dbReference>
<evidence type="ECO:0000313" key="3">
    <source>
        <dbReference type="Proteomes" id="UP000596929"/>
    </source>
</evidence>
<proteinExistence type="predicted"/>
<dbReference type="Proteomes" id="UP000596929">
    <property type="component" value="Unassembled WGS sequence"/>
</dbReference>
<dbReference type="EMBL" id="JACOOO010000022">
    <property type="protein sequence ID" value="MBC5629388.1"/>
    <property type="molecule type" value="Genomic_DNA"/>
</dbReference>
<gene>
    <name evidence="2" type="ORF">H8S20_10860</name>
</gene>
<dbReference type="RefSeq" id="WP_032117928.1">
    <property type="nucleotide sequence ID" value="NZ_JACOOO010000022.1"/>
</dbReference>
<sequence>MNTQFKKGIIELCVLSLISKKDMYGYEVVKEIATDMDVTENTIYPILRRLTKEGNFSTYTKVSDGSKERKYYQITDEGKIHYENMVKGWNEFLVSVNKVLSYEYKNSEDGE</sequence>
<dbReference type="Pfam" id="PF03551">
    <property type="entry name" value="PadR"/>
    <property type="match status" value="1"/>
</dbReference>
<dbReference type="InterPro" id="IPR005149">
    <property type="entry name" value="Tscrpt_reg_PadR_N"/>
</dbReference>
<dbReference type="Gene3D" id="1.10.10.10">
    <property type="entry name" value="Winged helix-like DNA-binding domain superfamily/Winged helix DNA-binding domain"/>
    <property type="match status" value="1"/>
</dbReference>